<organism evidence="3 4">
    <name type="scientific">Rhizoctonia solani</name>
    <dbReference type="NCBI Taxonomy" id="456999"/>
    <lineage>
        <taxon>Eukaryota</taxon>
        <taxon>Fungi</taxon>
        <taxon>Dikarya</taxon>
        <taxon>Basidiomycota</taxon>
        <taxon>Agaricomycotina</taxon>
        <taxon>Agaricomycetes</taxon>
        <taxon>Cantharellales</taxon>
        <taxon>Ceratobasidiaceae</taxon>
        <taxon>Rhizoctonia</taxon>
    </lineage>
</organism>
<dbReference type="EMBL" id="CAJMWW010000192">
    <property type="protein sequence ID" value="CAE6456493.1"/>
    <property type="molecule type" value="Genomic_DNA"/>
</dbReference>
<gene>
    <name evidence="3" type="ORF">RDB_LOCUS139687</name>
</gene>
<feature type="chain" id="PRO_5034423546" description="Transmembrane protein" evidence="2">
    <location>
        <begin position="24"/>
        <end position="230"/>
    </location>
</feature>
<keyword evidence="1" id="KW-0472">Membrane</keyword>
<keyword evidence="1" id="KW-0812">Transmembrane</keyword>
<dbReference type="Proteomes" id="UP000663841">
    <property type="component" value="Unassembled WGS sequence"/>
</dbReference>
<evidence type="ECO:0000313" key="4">
    <source>
        <dbReference type="Proteomes" id="UP000663841"/>
    </source>
</evidence>
<dbReference type="AlphaFoldDB" id="A0A8H3BFI4"/>
<comment type="caution">
    <text evidence="3">The sequence shown here is derived from an EMBL/GenBank/DDBJ whole genome shotgun (WGS) entry which is preliminary data.</text>
</comment>
<proteinExistence type="predicted"/>
<accession>A0A8H3BFI4</accession>
<sequence>MQTFARLLSFVSFLLSVGLLAQALPTAVAGNGLAVRDYSTPAGYNGGSGYAPSPSYAKESYAPASKEDDPTPSIDLLALVTKLHDDVEPICKELEVAATVEVAIGIADKIVALVKALIAVCVNVKLNLSVDVKTEIALKIVAIICLIVKALAAVCVKLGVDVCIALIAKIDVCLHLLLITLNVCVDGLLAIVISLCAKLDVSALAALKLLNLKLVIKICALVKIVANVAI</sequence>
<protein>
    <recommendedName>
        <fullName evidence="5">Transmembrane protein</fullName>
    </recommendedName>
</protein>
<evidence type="ECO:0000313" key="3">
    <source>
        <dbReference type="EMBL" id="CAE6456493.1"/>
    </source>
</evidence>
<evidence type="ECO:0000256" key="2">
    <source>
        <dbReference type="SAM" id="SignalP"/>
    </source>
</evidence>
<keyword evidence="1" id="KW-1133">Transmembrane helix</keyword>
<reference evidence="3" key="1">
    <citation type="submission" date="2021-01" db="EMBL/GenBank/DDBJ databases">
        <authorList>
            <person name="Kaushik A."/>
        </authorList>
    </citation>
    <scope>NUCLEOTIDE SEQUENCE</scope>
    <source>
        <strain evidence="3">AG3-T5</strain>
    </source>
</reference>
<evidence type="ECO:0008006" key="5">
    <source>
        <dbReference type="Google" id="ProtNLM"/>
    </source>
</evidence>
<keyword evidence="2" id="KW-0732">Signal</keyword>
<feature type="transmembrane region" description="Helical" evidence="1">
    <location>
        <begin position="140"/>
        <end position="168"/>
    </location>
</feature>
<name>A0A8H3BFI4_9AGAM</name>
<feature type="transmembrane region" description="Helical" evidence="1">
    <location>
        <begin position="174"/>
        <end position="197"/>
    </location>
</feature>
<feature type="signal peptide" evidence="2">
    <location>
        <begin position="1"/>
        <end position="23"/>
    </location>
</feature>
<evidence type="ECO:0000256" key="1">
    <source>
        <dbReference type="SAM" id="Phobius"/>
    </source>
</evidence>
<feature type="transmembrane region" description="Helical" evidence="1">
    <location>
        <begin position="209"/>
        <end position="229"/>
    </location>
</feature>